<feature type="region of interest" description="Disordered" evidence="1">
    <location>
        <begin position="70"/>
        <end position="142"/>
    </location>
</feature>
<keyword evidence="3" id="KW-1185">Reference proteome</keyword>
<gene>
    <name evidence="2" type="ORF">BOKJ2_LOCUS1125</name>
</gene>
<sequence length="173" mass="18767">MTTDGKGVSIEEALKGLEELKLSTAQSEAGCSNETAVFKKPAEPGSVEVLDDVKPERRFRRSCSFSSRNRRFAPYRMPTHKRSSSCGSGDSETNSRQESKSSTNTTASKEVLAPNVKNATTCTQEAMGMGKNGSGESLDELRQDAAVEELSEYFAHYVGVQSKMSSLAESMYA</sequence>
<dbReference type="EMBL" id="CAJFDH010000001">
    <property type="protein sequence ID" value="CAD5206441.1"/>
    <property type="molecule type" value="Genomic_DNA"/>
</dbReference>
<dbReference type="Proteomes" id="UP000614601">
    <property type="component" value="Unassembled WGS sequence"/>
</dbReference>
<dbReference type="OrthoDB" id="5802147at2759"/>
<proteinExistence type="predicted"/>
<comment type="caution">
    <text evidence="2">The sequence shown here is derived from an EMBL/GenBank/DDBJ whole genome shotgun (WGS) entry which is preliminary data.</text>
</comment>
<evidence type="ECO:0000313" key="2">
    <source>
        <dbReference type="EMBL" id="CAD5206441.1"/>
    </source>
</evidence>
<protein>
    <recommendedName>
        <fullName evidence="4">Oxidative stress-responsive protein 1</fullName>
    </recommendedName>
</protein>
<feature type="compositionally biased region" description="Basic residues" evidence="1">
    <location>
        <begin position="70"/>
        <end position="83"/>
    </location>
</feature>
<accession>A0A811JTF7</accession>
<evidence type="ECO:0008006" key="4">
    <source>
        <dbReference type="Google" id="ProtNLM"/>
    </source>
</evidence>
<feature type="compositionally biased region" description="Polar residues" evidence="1">
    <location>
        <begin position="24"/>
        <end position="35"/>
    </location>
</feature>
<evidence type="ECO:0000256" key="1">
    <source>
        <dbReference type="SAM" id="MobiDB-lite"/>
    </source>
</evidence>
<organism evidence="2 3">
    <name type="scientific">Bursaphelenchus okinawaensis</name>
    <dbReference type="NCBI Taxonomy" id="465554"/>
    <lineage>
        <taxon>Eukaryota</taxon>
        <taxon>Metazoa</taxon>
        <taxon>Ecdysozoa</taxon>
        <taxon>Nematoda</taxon>
        <taxon>Chromadorea</taxon>
        <taxon>Rhabditida</taxon>
        <taxon>Tylenchina</taxon>
        <taxon>Tylenchomorpha</taxon>
        <taxon>Aphelenchoidea</taxon>
        <taxon>Aphelenchoididae</taxon>
        <taxon>Bursaphelenchus</taxon>
    </lineage>
</organism>
<dbReference type="AlphaFoldDB" id="A0A811JTF7"/>
<name>A0A811JTF7_9BILA</name>
<feature type="region of interest" description="Disordered" evidence="1">
    <location>
        <begin position="24"/>
        <end position="53"/>
    </location>
</feature>
<dbReference type="Proteomes" id="UP000783686">
    <property type="component" value="Unassembled WGS sequence"/>
</dbReference>
<evidence type="ECO:0000313" key="3">
    <source>
        <dbReference type="Proteomes" id="UP000614601"/>
    </source>
</evidence>
<reference evidence="2" key="1">
    <citation type="submission" date="2020-09" db="EMBL/GenBank/DDBJ databases">
        <authorList>
            <person name="Kikuchi T."/>
        </authorList>
    </citation>
    <scope>NUCLEOTIDE SEQUENCE</scope>
    <source>
        <strain evidence="2">SH1</strain>
    </source>
</reference>
<dbReference type="EMBL" id="CAJFCW020000001">
    <property type="protein sequence ID" value="CAG9081786.1"/>
    <property type="molecule type" value="Genomic_DNA"/>
</dbReference>